<dbReference type="Pfam" id="PF09376">
    <property type="entry name" value="NurA"/>
    <property type="match status" value="1"/>
</dbReference>
<comment type="caution">
    <text evidence="2">The sequence shown here is derived from an EMBL/GenBank/DDBJ whole genome shotgun (WGS) entry which is preliminary data.</text>
</comment>
<dbReference type="InterPro" id="IPR018977">
    <property type="entry name" value="NurA_domain"/>
</dbReference>
<evidence type="ECO:0000313" key="3">
    <source>
        <dbReference type="Proteomes" id="UP000070565"/>
    </source>
</evidence>
<reference evidence="2 3" key="1">
    <citation type="journal article" date="2016" name="Sci. Rep.">
        <title>Metabolic traits of an uncultured archaeal lineage -MSBL1- from brine pools of the Red Sea.</title>
        <authorList>
            <person name="Mwirichia R."/>
            <person name="Alam I."/>
            <person name="Rashid M."/>
            <person name="Vinu M."/>
            <person name="Ba-Alawi W."/>
            <person name="Anthony Kamau A."/>
            <person name="Kamanda Ngugi D."/>
            <person name="Goker M."/>
            <person name="Klenk H.P."/>
            <person name="Bajic V."/>
            <person name="Stingl U."/>
        </authorList>
    </citation>
    <scope>NUCLEOTIDE SEQUENCE [LARGE SCALE GENOMIC DNA]</scope>
    <source>
        <strain evidence="2">SCGC-AAA261F19</strain>
    </source>
</reference>
<feature type="domain" description="NurA" evidence="1">
    <location>
        <begin position="77"/>
        <end position="360"/>
    </location>
</feature>
<evidence type="ECO:0000313" key="2">
    <source>
        <dbReference type="EMBL" id="KXB02973.1"/>
    </source>
</evidence>
<keyword evidence="3" id="KW-1185">Reference proteome</keyword>
<proteinExistence type="predicted"/>
<dbReference type="AlphaFoldDB" id="A0A133V948"/>
<dbReference type="EMBL" id="LHXZ01000040">
    <property type="protein sequence ID" value="KXB02973.1"/>
    <property type="molecule type" value="Genomic_DNA"/>
</dbReference>
<evidence type="ECO:0000259" key="1">
    <source>
        <dbReference type="SMART" id="SM00933"/>
    </source>
</evidence>
<dbReference type="SMART" id="SM00933">
    <property type="entry name" value="NurA"/>
    <property type="match status" value="1"/>
</dbReference>
<organism evidence="2 3">
    <name type="scientific">candidate division MSBL1 archaeon SCGC-AAA261F19</name>
    <dbReference type="NCBI Taxonomy" id="1698275"/>
    <lineage>
        <taxon>Archaea</taxon>
        <taxon>Methanobacteriati</taxon>
        <taxon>Methanobacteriota</taxon>
        <taxon>candidate division MSBL1</taxon>
    </lineage>
</organism>
<name>A0A133V948_9EURY</name>
<protein>
    <recommendedName>
        <fullName evidence="1">NurA domain-containing protein</fullName>
    </recommendedName>
</protein>
<gene>
    <name evidence="2" type="ORF">AKJ45_02935</name>
</gene>
<dbReference type="Proteomes" id="UP000070565">
    <property type="component" value="Unassembled WGS sequence"/>
</dbReference>
<sequence>MLSLSKDSVIFSDRENLEHKIGEIVERIKSLGRRRKLLASVLKKAKDGFRFQADEKHGGLIESALVKSVGRDSLSDCTVAGVDGGVLKKPLHGFDLILFRAVAAIFHYEYGSLRNADYCPSDMPPPQLMSIDEPLDSREFELLVAMRRQLAEMERARETVENWDVDAIFLDGSIVPQYVTPASESKTSETYGKLIDSFKGLYRTCDEKGALLIGVLKDSRSARFIKIFQRMVLPCLMNDSGLSASEVSLLESNKSVLSNSRDINFLDELLDTNERSFTFPYAGSQANLLNGLGEWKKRIYAFYLKSVPYDCPLRVEFLSGSKDIHETVDRISALVNALSAHHEACAFPPVLIEADACARLPMEEISIIRDNIADRLEPSSILDLRRDRRPF</sequence>
<accession>A0A133V948</accession>